<dbReference type="Gene3D" id="3.40.190.290">
    <property type="match status" value="1"/>
</dbReference>
<dbReference type="InterPro" id="IPR036388">
    <property type="entry name" value="WH-like_DNA-bd_sf"/>
</dbReference>
<feature type="region of interest" description="Disordered" evidence="5">
    <location>
        <begin position="293"/>
        <end position="351"/>
    </location>
</feature>
<feature type="domain" description="HTH lysR-type" evidence="6">
    <location>
        <begin position="3"/>
        <end position="60"/>
    </location>
</feature>
<dbReference type="Pfam" id="PF00126">
    <property type="entry name" value="HTH_1"/>
    <property type="match status" value="1"/>
</dbReference>
<dbReference type="Proteomes" id="UP001169764">
    <property type="component" value="Unassembled WGS sequence"/>
</dbReference>
<evidence type="ECO:0000256" key="4">
    <source>
        <dbReference type="ARBA" id="ARBA00023163"/>
    </source>
</evidence>
<keyword evidence="2" id="KW-0805">Transcription regulation</keyword>
<dbReference type="Gene3D" id="1.10.10.10">
    <property type="entry name" value="Winged helix-like DNA-binding domain superfamily/Winged helix DNA-binding domain"/>
    <property type="match status" value="1"/>
</dbReference>
<name>A0ABT8Y6W6_9SPHN</name>
<dbReference type="InterPro" id="IPR005119">
    <property type="entry name" value="LysR_subst-bd"/>
</dbReference>
<dbReference type="PANTHER" id="PTHR30126">
    <property type="entry name" value="HTH-TYPE TRANSCRIPTIONAL REGULATOR"/>
    <property type="match status" value="1"/>
</dbReference>
<proteinExistence type="inferred from homology"/>
<comment type="similarity">
    <text evidence="1">Belongs to the LysR transcriptional regulatory family.</text>
</comment>
<dbReference type="SUPFAM" id="SSF46785">
    <property type="entry name" value="Winged helix' DNA-binding domain"/>
    <property type="match status" value="1"/>
</dbReference>
<dbReference type="InterPro" id="IPR000847">
    <property type="entry name" value="LysR_HTH_N"/>
</dbReference>
<dbReference type="InterPro" id="IPR036390">
    <property type="entry name" value="WH_DNA-bd_sf"/>
</dbReference>
<evidence type="ECO:0000256" key="3">
    <source>
        <dbReference type="ARBA" id="ARBA00023125"/>
    </source>
</evidence>
<evidence type="ECO:0000313" key="7">
    <source>
        <dbReference type="EMBL" id="MDO6414069.1"/>
    </source>
</evidence>
<dbReference type="EMBL" id="JAUOTP010000002">
    <property type="protein sequence ID" value="MDO6414069.1"/>
    <property type="molecule type" value="Genomic_DNA"/>
</dbReference>
<organism evidence="7 8">
    <name type="scientific">Sphingomonas natans</name>
    <dbReference type="NCBI Taxonomy" id="3063330"/>
    <lineage>
        <taxon>Bacteria</taxon>
        <taxon>Pseudomonadati</taxon>
        <taxon>Pseudomonadota</taxon>
        <taxon>Alphaproteobacteria</taxon>
        <taxon>Sphingomonadales</taxon>
        <taxon>Sphingomonadaceae</taxon>
        <taxon>Sphingomonas</taxon>
    </lineage>
</organism>
<keyword evidence="3" id="KW-0238">DNA-binding</keyword>
<dbReference type="CDD" id="cd05466">
    <property type="entry name" value="PBP2_LTTR_substrate"/>
    <property type="match status" value="1"/>
</dbReference>
<evidence type="ECO:0000313" key="8">
    <source>
        <dbReference type="Proteomes" id="UP001169764"/>
    </source>
</evidence>
<evidence type="ECO:0000256" key="5">
    <source>
        <dbReference type="SAM" id="MobiDB-lite"/>
    </source>
</evidence>
<evidence type="ECO:0000259" key="6">
    <source>
        <dbReference type="PROSITE" id="PS50931"/>
    </source>
</evidence>
<reference evidence="7" key="1">
    <citation type="submission" date="2023-07" db="EMBL/GenBank/DDBJ databases">
        <authorList>
            <person name="Kim M."/>
        </authorList>
    </citation>
    <scope>NUCLEOTIDE SEQUENCE</scope>
    <source>
        <strain evidence="7">BIUV-7</strain>
    </source>
</reference>
<comment type="caution">
    <text evidence="7">The sequence shown here is derived from an EMBL/GenBank/DDBJ whole genome shotgun (WGS) entry which is preliminary data.</text>
</comment>
<dbReference type="PANTHER" id="PTHR30126:SF91">
    <property type="entry name" value="LYSR FAMILY TRANSCRIPTIONAL REGULATOR"/>
    <property type="match status" value="1"/>
</dbReference>
<dbReference type="PROSITE" id="PS50931">
    <property type="entry name" value="HTH_LYSR"/>
    <property type="match status" value="1"/>
</dbReference>
<dbReference type="RefSeq" id="WP_303540951.1">
    <property type="nucleotide sequence ID" value="NZ_JAUOTP010000002.1"/>
</dbReference>
<evidence type="ECO:0000256" key="1">
    <source>
        <dbReference type="ARBA" id="ARBA00009437"/>
    </source>
</evidence>
<accession>A0ABT8Y6W6</accession>
<keyword evidence="8" id="KW-1185">Reference proteome</keyword>
<protein>
    <submittedName>
        <fullName evidence="7">LysR family transcriptional regulator</fullName>
    </submittedName>
</protein>
<dbReference type="SUPFAM" id="SSF53850">
    <property type="entry name" value="Periplasmic binding protein-like II"/>
    <property type="match status" value="1"/>
</dbReference>
<dbReference type="PRINTS" id="PR00039">
    <property type="entry name" value="HTHLYSR"/>
</dbReference>
<keyword evidence="4" id="KW-0804">Transcription</keyword>
<sequence length="351" mass="38201">MLIDLAQLRTFVVVAEEQHLTRAADRLYMSQSAASAHVRAIEDHLGVQLFVRTNRSLELTQAGHLLAQRAKILLREETLFTSFARELKGEVEGQLVVGTSSEPGTGIGELLAALRLDHPLISVDVVARPSSSVQRGLMSGELDVGILIGQPIEPNFSYRALTRVAYRVAGPAAWKDLIDAADWSALAALPWLTPSSSSAYSVMLSDIFGSKGLELNSVLRFDNSSVGRTILKAGAGMMLLREDHALEGEREGYLAISPIAFAETGLHIAYQSARKEDPLIRAFLDASRRPWPDAKPAEQPEEAFAAVGDKQPRIASSRLTSPDANGTPPWSTAYGFRPTDLPVRSPRALRR</sequence>
<evidence type="ECO:0000256" key="2">
    <source>
        <dbReference type="ARBA" id="ARBA00023015"/>
    </source>
</evidence>
<gene>
    <name evidence="7" type="ORF">Q4F19_06720</name>
</gene>
<feature type="compositionally biased region" description="Polar residues" evidence="5">
    <location>
        <begin position="317"/>
        <end position="330"/>
    </location>
</feature>
<dbReference type="Pfam" id="PF03466">
    <property type="entry name" value="LysR_substrate"/>
    <property type="match status" value="1"/>
</dbReference>